<dbReference type="Proteomes" id="UP000199659">
    <property type="component" value="Unassembled WGS sequence"/>
</dbReference>
<keyword evidence="2 5" id="KW-0645">Protease</keyword>
<dbReference type="STRING" id="37658.SAMN05661086_00766"/>
<sequence>MENKKFLVGFLTGITAALVVIYTVLHIEKFSFLLKDSLNGSVTREHSITREEKEQIGEKLTLLEQYIDQYYLNEISEQDIANGIYKGLVSSLDDPYSTYYSQEEYQSVMESTQGTYVGIGAYVAKNAETGVITIIKPYENGPAYDAGIQPGDIISKVNGESISGMDLNAVISLIKGEEDSAVTLEVLRGDESKPIEIVVTRQAVEAETITYSMLEHSVGYIGISSFKDSTVNQFKQAIDELLKEGMTSLIFDVRDNGGGALKAVVSMLDRILPEGMIVYTMDKNGEGEEYKSTGEESLDIPMVVLVNGNSASASEVFAGALQDYELATLVGTKTFGKGIVQSVFPLEDGSAIKLTTSKYYTPKGRNIHEIGILPDVEVELDESLKAVTSVPPEEDNQLQEAIKLLINEKK</sequence>
<protein>
    <submittedName>
        <fullName evidence="8">Carboxyl-terminal processing protease</fullName>
    </submittedName>
</protein>
<dbReference type="InterPro" id="IPR001478">
    <property type="entry name" value="PDZ"/>
</dbReference>
<feature type="transmembrane region" description="Helical" evidence="6">
    <location>
        <begin position="6"/>
        <end position="25"/>
    </location>
</feature>
<dbReference type="InterPro" id="IPR055210">
    <property type="entry name" value="CtpA/B_N"/>
</dbReference>
<dbReference type="SMART" id="SM00245">
    <property type="entry name" value="TSPc"/>
    <property type="match status" value="1"/>
</dbReference>
<evidence type="ECO:0000256" key="1">
    <source>
        <dbReference type="ARBA" id="ARBA00009179"/>
    </source>
</evidence>
<dbReference type="FunFam" id="2.30.42.10:FF:000063">
    <property type="entry name" value="Peptidase, S41 family"/>
    <property type="match status" value="1"/>
</dbReference>
<keyword evidence="4 5" id="KW-0720">Serine protease</keyword>
<dbReference type="SMART" id="SM00228">
    <property type="entry name" value="PDZ"/>
    <property type="match status" value="1"/>
</dbReference>
<evidence type="ECO:0000256" key="3">
    <source>
        <dbReference type="ARBA" id="ARBA00022801"/>
    </source>
</evidence>
<dbReference type="InterPro" id="IPR004447">
    <property type="entry name" value="Peptidase_S41A"/>
</dbReference>
<keyword evidence="6" id="KW-1133">Transmembrane helix</keyword>
<evidence type="ECO:0000313" key="9">
    <source>
        <dbReference type="Proteomes" id="UP000199659"/>
    </source>
</evidence>
<evidence type="ECO:0000256" key="4">
    <source>
        <dbReference type="ARBA" id="ARBA00022825"/>
    </source>
</evidence>
<dbReference type="InterPro" id="IPR005151">
    <property type="entry name" value="Tail-specific_protease"/>
</dbReference>
<evidence type="ECO:0000313" key="8">
    <source>
        <dbReference type="EMBL" id="SFR65121.1"/>
    </source>
</evidence>
<dbReference type="Gene3D" id="2.30.42.10">
    <property type="match status" value="1"/>
</dbReference>
<feature type="domain" description="PDZ" evidence="7">
    <location>
        <begin position="105"/>
        <end position="175"/>
    </location>
</feature>
<evidence type="ECO:0000256" key="2">
    <source>
        <dbReference type="ARBA" id="ARBA00022670"/>
    </source>
</evidence>
<name>A0A1I6IEK3_9FIRM</name>
<dbReference type="SUPFAM" id="SSF50156">
    <property type="entry name" value="PDZ domain-like"/>
    <property type="match status" value="1"/>
</dbReference>
<keyword evidence="3 5" id="KW-0378">Hydrolase</keyword>
<dbReference type="PANTHER" id="PTHR32060">
    <property type="entry name" value="TAIL-SPECIFIC PROTEASE"/>
    <property type="match status" value="1"/>
</dbReference>
<dbReference type="SUPFAM" id="SSF52096">
    <property type="entry name" value="ClpP/crotonase"/>
    <property type="match status" value="1"/>
</dbReference>
<dbReference type="CDD" id="cd06782">
    <property type="entry name" value="cpPDZ_CPP-like"/>
    <property type="match status" value="1"/>
</dbReference>
<reference evidence="8 9" key="1">
    <citation type="submission" date="2016-10" db="EMBL/GenBank/DDBJ databases">
        <authorList>
            <person name="de Groot N.N."/>
        </authorList>
    </citation>
    <scope>NUCLEOTIDE SEQUENCE [LARGE SCALE GENOMIC DNA]</scope>
    <source>
        <strain evidence="8 9">743A</strain>
    </source>
</reference>
<dbReference type="InterPro" id="IPR029045">
    <property type="entry name" value="ClpP/crotonase-like_dom_sf"/>
</dbReference>
<dbReference type="PROSITE" id="PS50106">
    <property type="entry name" value="PDZ"/>
    <property type="match status" value="1"/>
</dbReference>
<dbReference type="Gene3D" id="3.30.750.44">
    <property type="match status" value="1"/>
</dbReference>
<dbReference type="NCBIfam" id="TIGR00225">
    <property type="entry name" value="prc"/>
    <property type="match status" value="1"/>
</dbReference>
<dbReference type="RefSeq" id="WP_177214529.1">
    <property type="nucleotide sequence ID" value="NZ_FOYZ01000002.1"/>
</dbReference>
<dbReference type="Pfam" id="PF03572">
    <property type="entry name" value="Peptidase_S41"/>
    <property type="match status" value="1"/>
</dbReference>
<organism evidence="8 9">
    <name type="scientific">Anaeromicropila populeti</name>
    <dbReference type="NCBI Taxonomy" id="37658"/>
    <lineage>
        <taxon>Bacteria</taxon>
        <taxon>Bacillati</taxon>
        <taxon>Bacillota</taxon>
        <taxon>Clostridia</taxon>
        <taxon>Lachnospirales</taxon>
        <taxon>Lachnospiraceae</taxon>
        <taxon>Anaeromicropila</taxon>
    </lineage>
</organism>
<dbReference type="EMBL" id="FOYZ01000002">
    <property type="protein sequence ID" value="SFR65121.1"/>
    <property type="molecule type" value="Genomic_DNA"/>
</dbReference>
<dbReference type="PANTHER" id="PTHR32060:SF30">
    <property type="entry name" value="CARBOXY-TERMINAL PROCESSING PROTEASE CTPA"/>
    <property type="match status" value="1"/>
</dbReference>
<dbReference type="GO" id="GO:0006508">
    <property type="term" value="P:proteolysis"/>
    <property type="evidence" value="ECO:0007669"/>
    <property type="project" value="UniProtKB-KW"/>
</dbReference>
<keyword evidence="6" id="KW-0812">Transmembrane</keyword>
<dbReference type="CDD" id="cd07560">
    <property type="entry name" value="Peptidase_S41_CPP"/>
    <property type="match status" value="1"/>
</dbReference>
<evidence type="ECO:0000256" key="6">
    <source>
        <dbReference type="SAM" id="Phobius"/>
    </source>
</evidence>
<gene>
    <name evidence="8" type="ORF">SAMN05661086_00766</name>
</gene>
<proteinExistence type="inferred from homology"/>
<evidence type="ECO:0000259" key="7">
    <source>
        <dbReference type="PROSITE" id="PS50106"/>
    </source>
</evidence>
<dbReference type="Pfam" id="PF17820">
    <property type="entry name" value="PDZ_6"/>
    <property type="match status" value="1"/>
</dbReference>
<dbReference type="InterPro" id="IPR041489">
    <property type="entry name" value="PDZ_6"/>
</dbReference>
<accession>A0A1I6IEK3</accession>
<dbReference type="GO" id="GO:0007165">
    <property type="term" value="P:signal transduction"/>
    <property type="evidence" value="ECO:0007669"/>
    <property type="project" value="TreeGrafter"/>
</dbReference>
<evidence type="ECO:0000256" key="5">
    <source>
        <dbReference type="RuleBase" id="RU004404"/>
    </source>
</evidence>
<dbReference type="AlphaFoldDB" id="A0A1I6IEK3"/>
<keyword evidence="6" id="KW-0472">Membrane</keyword>
<dbReference type="GO" id="GO:0008236">
    <property type="term" value="F:serine-type peptidase activity"/>
    <property type="evidence" value="ECO:0007669"/>
    <property type="project" value="UniProtKB-KW"/>
</dbReference>
<dbReference type="GO" id="GO:0030288">
    <property type="term" value="C:outer membrane-bounded periplasmic space"/>
    <property type="evidence" value="ECO:0007669"/>
    <property type="project" value="TreeGrafter"/>
</dbReference>
<dbReference type="GO" id="GO:0004175">
    <property type="term" value="F:endopeptidase activity"/>
    <property type="evidence" value="ECO:0007669"/>
    <property type="project" value="TreeGrafter"/>
</dbReference>
<dbReference type="Pfam" id="PF22694">
    <property type="entry name" value="CtpB_N-like"/>
    <property type="match status" value="1"/>
</dbReference>
<dbReference type="InterPro" id="IPR036034">
    <property type="entry name" value="PDZ_sf"/>
</dbReference>
<dbReference type="Gene3D" id="3.90.226.10">
    <property type="entry name" value="2-enoyl-CoA Hydratase, Chain A, domain 1"/>
    <property type="match status" value="1"/>
</dbReference>
<comment type="similarity">
    <text evidence="1 5">Belongs to the peptidase S41A family.</text>
</comment>
<keyword evidence="9" id="KW-1185">Reference proteome</keyword>